<accession>X1CW15</accession>
<dbReference type="EMBL" id="BART01022498">
    <property type="protein sequence ID" value="GAG97147.1"/>
    <property type="molecule type" value="Genomic_DNA"/>
</dbReference>
<gene>
    <name evidence="1" type="ORF">S01H4_41176</name>
</gene>
<evidence type="ECO:0000313" key="1">
    <source>
        <dbReference type="EMBL" id="GAG97147.1"/>
    </source>
</evidence>
<name>X1CW15_9ZZZZ</name>
<reference evidence="1" key="1">
    <citation type="journal article" date="2014" name="Front. Microbiol.">
        <title>High frequency of phylogenetically diverse reductive dehalogenase-homologous genes in deep subseafloor sedimentary metagenomes.</title>
        <authorList>
            <person name="Kawai M."/>
            <person name="Futagami T."/>
            <person name="Toyoda A."/>
            <person name="Takaki Y."/>
            <person name="Nishi S."/>
            <person name="Hori S."/>
            <person name="Arai W."/>
            <person name="Tsubouchi T."/>
            <person name="Morono Y."/>
            <person name="Uchiyama I."/>
            <person name="Ito T."/>
            <person name="Fujiyama A."/>
            <person name="Inagaki F."/>
            <person name="Takami H."/>
        </authorList>
    </citation>
    <scope>NUCLEOTIDE SEQUENCE</scope>
    <source>
        <strain evidence="1">Expedition CK06-06</strain>
    </source>
</reference>
<protein>
    <submittedName>
        <fullName evidence="1">Uncharacterized protein</fullName>
    </submittedName>
</protein>
<proteinExistence type="predicted"/>
<comment type="caution">
    <text evidence="1">The sequence shown here is derived from an EMBL/GenBank/DDBJ whole genome shotgun (WGS) entry which is preliminary data.</text>
</comment>
<dbReference type="AlphaFoldDB" id="X1CW15"/>
<organism evidence="1">
    <name type="scientific">marine sediment metagenome</name>
    <dbReference type="NCBI Taxonomy" id="412755"/>
    <lineage>
        <taxon>unclassified sequences</taxon>
        <taxon>metagenomes</taxon>
        <taxon>ecological metagenomes</taxon>
    </lineage>
</organism>
<sequence length="50" mass="5959">MQNKSSLRILYKNTKKYILSNDNFILVILRNYCKITKDEEYNVANIVGYI</sequence>